<dbReference type="Gene3D" id="3.40.50.980">
    <property type="match status" value="2"/>
</dbReference>
<dbReference type="InterPro" id="IPR020845">
    <property type="entry name" value="AMP-binding_CS"/>
</dbReference>
<dbReference type="EMBL" id="JBHTIS010004139">
    <property type="protein sequence ID" value="MFD1052113.1"/>
    <property type="molecule type" value="Genomic_DNA"/>
</dbReference>
<dbReference type="SUPFAM" id="SSF56801">
    <property type="entry name" value="Acetyl-CoA synthetase-like"/>
    <property type="match status" value="1"/>
</dbReference>
<dbReference type="Pfam" id="PF00501">
    <property type="entry name" value="AMP-binding"/>
    <property type="match status" value="1"/>
</dbReference>
<dbReference type="PANTHER" id="PTHR45527:SF1">
    <property type="entry name" value="FATTY ACID SYNTHASE"/>
    <property type="match status" value="1"/>
</dbReference>
<feature type="non-terminal residue" evidence="2">
    <location>
        <position position="1"/>
    </location>
</feature>
<evidence type="ECO:0000313" key="3">
    <source>
        <dbReference type="Proteomes" id="UP001597045"/>
    </source>
</evidence>
<dbReference type="Proteomes" id="UP001597045">
    <property type="component" value="Unassembled WGS sequence"/>
</dbReference>
<sequence>ERTAEMVRDAAVVVTELPDPEPAADPNVPLRTDNAAYVIYTSGSTGKPKGVVVEHRNLVNLFFNHRNEFPAGMRAALTAVFSFDTSLEGLVLLADGHELHLIDDTTRLDPDALVAYVAEHRITFMDLTPSFLQQLIPAGLLDHPAVLMLGGEALGESLWKRIPGAYNFYGPTECTVDAVSCQVTGD</sequence>
<dbReference type="InterPro" id="IPR000873">
    <property type="entry name" value="AMP-dep_synth/lig_dom"/>
</dbReference>
<evidence type="ECO:0000259" key="1">
    <source>
        <dbReference type="Pfam" id="PF00501"/>
    </source>
</evidence>
<keyword evidence="3" id="KW-1185">Reference proteome</keyword>
<accession>A0ABW3MNC2</accession>
<name>A0ABW3MNC2_9PSEU</name>
<feature type="non-terminal residue" evidence="2">
    <location>
        <position position="186"/>
    </location>
</feature>
<evidence type="ECO:0000313" key="2">
    <source>
        <dbReference type="EMBL" id="MFD1052113.1"/>
    </source>
</evidence>
<gene>
    <name evidence="2" type="ORF">ACFQ1S_44345</name>
</gene>
<organism evidence="2 3">
    <name type="scientific">Kibdelosporangium lantanae</name>
    <dbReference type="NCBI Taxonomy" id="1497396"/>
    <lineage>
        <taxon>Bacteria</taxon>
        <taxon>Bacillati</taxon>
        <taxon>Actinomycetota</taxon>
        <taxon>Actinomycetes</taxon>
        <taxon>Pseudonocardiales</taxon>
        <taxon>Pseudonocardiaceae</taxon>
        <taxon>Kibdelosporangium</taxon>
    </lineage>
</organism>
<dbReference type="PANTHER" id="PTHR45527">
    <property type="entry name" value="NONRIBOSOMAL PEPTIDE SYNTHETASE"/>
    <property type="match status" value="1"/>
</dbReference>
<protein>
    <submittedName>
        <fullName evidence="2">AMP-binding protein</fullName>
    </submittedName>
</protein>
<comment type="caution">
    <text evidence="2">The sequence shown here is derived from an EMBL/GenBank/DDBJ whole genome shotgun (WGS) entry which is preliminary data.</text>
</comment>
<feature type="domain" description="AMP-dependent synthetase/ligase" evidence="1">
    <location>
        <begin position="21"/>
        <end position="179"/>
    </location>
</feature>
<reference evidence="3" key="1">
    <citation type="journal article" date="2019" name="Int. J. Syst. Evol. Microbiol.">
        <title>The Global Catalogue of Microorganisms (GCM) 10K type strain sequencing project: providing services to taxonomists for standard genome sequencing and annotation.</title>
        <authorList>
            <consortium name="The Broad Institute Genomics Platform"/>
            <consortium name="The Broad Institute Genome Sequencing Center for Infectious Disease"/>
            <person name="Wu L."/>
            <person name="Ma J."/>
        </authorList>
    </citation>
    <scope>NUCLEOTIDE SEQUENCE [LARGE SCALE GENOMIC DNA]</scope>
    <source>
        <strain evidence="3">JCM 31486</strain>
    </source>
</reference>
<dbReference type="PROSITE" id="PS00455">
    <property type="entry name" value="AMP_BINDING"/>
    <property type="match status" value="1"/>
</dbReference>
<dbReference type="PRINTS" id="PR00154">
    <property type="entry name" value="AMPBINDING"/>
</dbReference>
<dbReference type="InterPro" id="IPR020459">
    <property type="entry name" value="AMP-binding"/>
</dbReference>
<proteinExistence type="predicted"/>